<dbReference type="InterPro" id="IPR039879">
    <property type="entry name" value="EFC10"/>
</dbReference>
<dbReference type="CDD" id="cd22976">
    <property type="entry name" value="DD_EFCAB10"/>
    <property type="match status" value="1"/>
</dbReference>
<organism evidence="2 3">
    <name type="scientific">Batillaria attramentaria</name>
    <dbReference type="NCBI Taxonomy" id="370345"/>
    <lineage>
        <taxon>Eukaryota</taxon>
        <taxon>Metazoa</taxon>
        <taxon>Spiralia</taxon>
        <taxon>Lophotrochozoa</taxon>
        <taxon>Mollusca</taxon>
        <taxon>Gastropoda</taxon>
        <taxon>Caenogastropoda</taxon>
        <taxon>Sorbeoconcha</taxon>
        <taxon>Cerithioidea</taxon>
        <taxon>Batillariidae</taxon>
        <taxon>Batillaria</taxon>
    </lineage>
</organism>
<dbReference type="PANTHER" id="PTHR21847:SF1">
    <property type="entry name" value="EF-HAND CALCIUM-BINDING DOMAIN-CONTAINING PROTEIN 10"/>
    <property type="match status" value="1"/>
</dbReference>
<sequence>MATDEPSCVPTRVDQAKEYLDKHRVMELFNNITSQLIYARPGLSLFLWQLDEPKQFIIDVLERLQKSKATQFDLPCLFDESNIISIFGMLDPTGRGFISHKQYEEGMSQTAETMSEVL</sequence>
<dbReference type="InterPro" id="IPR056587">
    <property type="entry name" value="EF_EFCAB10_C"/>
</dbReference>
<reference evidence="2 3" key="1">
    <citation type="journal article" date="2023" name="Sci. Data">
        <title>Genome assembly of the Korean intertidal mud-creeper Batillaria attramentaria.</title>
        <authorList>
            <person name="Patra A.K."/>
            <person name="Ho P.T."/>
            <person name="Jun S."/>
            <person name="Lee S.J."/>
            <person name="Kim Y."/>
            <person name="Won Y.J."/>
        </authorList>
    </citation>
    <scope>NUCLEOTIDE SEQUENCE [LARGE SCALE GENOMIC DNA]</scope>
    <source>
        <strain evidence="2">Wonlab-2016</strain>
    </source>
</reference>
<comment type="caution">
    <text evidence="2">The sequence shown here is derived from an EMBL/GenBank/DDBJ whole genome shotgun (WGS) entry which is preliminary data.</text>
</comment>
<feature type="domain" description="EFCAB10 C-terminal EF-hand" evidence="1">
    <location>
        <begin position="81"/>
        <end position="108"/>
    </location>
</feature>
<dbReference type="EMBL" id="JACVVK020000088">
    <property type="protein sequence ID" value="KAK7493956.1"/>
    <property type="molecule type" value="Genomic_DNA"/>
</dbReference>
<name>A0ABD0L3W9_9CAEN</name>
<evidence type="ECO:0000259" key="1">
    <source>
        <dbReference type="Pfam" id="PF24548"/>
    </source>
</evidence>
<dbReference type="InterPro" id="IPR049760">
    <property type="entry name" value="DD_EFCAB10"/>
</dbReference>
<dbReference type="PANTHER" id="PTHR21847">
    <property type="entry name" value="EF-HAND CALCIUM-BINDING DOMAIN-CONTAINING PROTEIN 10"/>
    <property type="match status" value="1"/>
</dbReference>
<evidence type="ECO:0000313" key="3">
    <source>
        <dbReference type="Proteomes" id="UP001519460"/>
    </source>
</evidence>
<proteinExistence type="predicted"/>
<dbReference type="Proteomes" id="UP001519460">
    <property type="component" value="Unassembled WGS sequence"/>
</dbReference>
<dbReference type="AlphaFoldDB" id="A0ABD0L3W9"/>
<dbReference type="Pfam" id="PF24548">
    <property type="entry name" value="EF_EFCAB10_C"/>
    <property type="match status" value="1"/>
</dbReference>
<evidence type="ECO:0000313" key="2">
    <source>
        <dbReference type="EMBL" id="KAK7493956.1"/>
    </source>
</evidence>
<accession>A0ABD0L3W9</accession>
<keyword evidence="3" id="KW-1185">Reference proteome</keyword>
<protein>
    <recommendedName>
        <fullName evidence="1">EFCAB10 C-terminal EF-hand domain-containing protein</fullName>
    </recommendedName>
</protein>
<gene>
    <name evidence="2" type="ORF">BaRGS_00014838</name>
</gene>
<dbReference type="SUPFAM" id="SSF47391">
    <property type="entry name" value="Dimerization-anchoring domain of cAMP-dependent PK regulatory subunit"/>
    <property type="match status" value="1"/>
</dbReference>